<keyword evidence="5" id="KW-1185">Reference proteome</keyword>
<proteinExistence type="predicted"/>
<dbReference type="InterPro" id="IPR011701">
    <property type="entry name" value="MFS"/>
</dbReference>
<dbReference type="Gene3D" id="1.20.1250.20">
    <property type="entry name" value="MFS general substrate transporter like domains"/>
    <property type="match status" value="2"/>
</dbReference>
<reference evidence="4" key="1">
    <citation type="submission" date="2020-05" db="EMBL/GenBank/DDBJ databases">
        <title>Chitinophaga laudate sp. nov., isolated from a tropical peat swamp.</title>
        <authorList>
            <person name="Goh C.B.S."/>
            <person name="Lee M.S."/>
            <person name="Parimannan S."/>
            <person name="Pasbakhsh P."/>
            <person name="Yule C.M."/>
            <person name="Rajandas H."/>
            <person name="Loke S."/>
            <person name="Croft L."/>
            <person name="Tan J.B.L."/>
        </authorList>
    </citation>
    <scope>NUCLEOTIDE SEQUENCE</scope>
    <source>
        <strain evidence="4">Mgbs1</strain>
    </source>
</reference>
<dbReference type="PANTHER" id="PTHR43129">
    <property type="entry name" value="FOSMIDOMYCIN RESISTANCE PROTEIN"/>
    <property type="match status" value="1"/>
</dbReference>
<dbReference type="CDD" id="cd17478">
    <property type="entry name" value="MFS_FsR"/>
    <property type="match status" value="1"/>
</dbReference>
<gene>
    <name evidence="4" type="ORF">ECE50_023495</name>
</gene>
<comment type="caution">
    <text evidence="4">The sequence shown here is derived from an EMBL/GenBank/DDBJ whole genome shotgun (WGS) entry which is preliminary data.</text>
</comment>
<dbReference type="Pfam" id="PF07690">
    <property type="entry name" value="MFS_1"/>
    <property type="match status" value="1"/>
</dbReference>
<keyword evidence="1" id="KW-0812">Transmembrane</keyword>
<dbReference type="EMBL" id="RIAR02000001">
    <property type="protein sequence ID" value="NSL89826.1"/>
    <property type="molecule type" value="Genomic_DNA"/>
</dbReference>
<dbReference type="GO" id="GO:0022857">
    <property type="term" value="F:transmembrane transporter activity"/>
    <property type="evidence" value="ECO:0007669"/>
    <property type="project" value="InterPro"/>
</dbReference>
<dbReference type="PANTHER" id="PTHR43129:SF1">
    <property type="entry name" value="FOSMIDOMYCIN RESISTANCE PROTEIN"/>
    <property type="match status" value="1"/>
</dbReference>
<name>A0A433WJM9_9BACT</name>
<evidence type="ECO:0000256" key="2">
    <source>
        <dbReference type="ARBA" id="ARBA00022989"/>
    </source>
</evidence>
<keyword evidence="2" id="KW-1133">Transmembrane helix</keyword>
<evidence type="ECO:0000313" key="5">
    <source>
        <dbReference type="Proteomes" id="UP000281028"/>
    </source>
</evidence>
<sequence length="407" mass="44227">MTTTMQEEPKVVAEQAAKQTVFSILIALSFTHLLNDTLQSLIPAIYPLVKKSLNLSFSQIGLITLTFQMSASLLQPLVGIFTDRKPQPYSLAIGMTFTLTGLISLAFANSLPLVLLSVALVGIGSSVFHPEASRLAYMASGGRHGMAQSLFQVGGNAGSSLGPLLAAMIIVPLGQFHIIWFSLAALLAIFVMLYISKWYRGNMDRIKPKKSATHVKHQLPAAKVIFSLFILLVLIFSKYFYMASMTSYYTFYLIDRFGLSVQSSQVYLFIFLLAVAAGTFIGGPVGDRIGRKYVIWISILGVAPFSMLLPHVNLFWTAVCSVFIGVILSSAFSAILVYAQELVPGKVGMIAGLFFGLAFGMAGVGSALLGRLADNTSIQYVYQVCAYLPLIGLLTGFLPNLEKKKKQ</sequence>
<dbReference type="RefSeq" id="WP_127037829.1">
    <property type="nucleotide sequence ID" value="NZ_JAABOK010000007.1"/>
</dbReference>
<dbReference type="AlphaFoldDB" id="A0A433WJM9"/>
<protein>
    <submittedName>
        <fullName evidence="4">MFS transporter</fullName>
    </submittedName>
</protein>
<dbReference type="Proteomes" id="UP000281028">
    <property type="component" value="Unassembled WGS sequence"/>
</dbReference>
<dbReference type="InterPro" id="IPR020846">
    <property type="entry name" value="MFS_dom"/>
</dbReference>
<keyword evidence="3" id="KW-0472">Membrane</keyword>
<dbReference type="OrthoDB" id="9770492at2"/>
<evidence type="ECO:0000256" key="1">
    <source>
        <dbReference type="ARBA" id="ARBA00022692"/>
    </source>
</evidence>
<accession>A0A433WJM9</accession>
<evidence type="ECO:0000256" key="3">
    <source>
        <dbReference type="ARBA" id="ARBA00023136"/>
    </source>
</evidence>
<dbReference type="SUPFAM" id="SSF103473">
    <property type="entry name" value="MFS general substrate transporter"/>
    <property type="match status" value="1"/>
</dbReference>
<dbReference type="PROSITE" id="PS50850">
    <property type="entry name" value="MFS"/>
    <property type="match status" value="1"/>
</dbReference>
<organism evidence="4 5">
    <name type="scientific">Chitinophaga solisilvae</name>
    <dbReference type="NCBI Taxonomy" id="1233460"/>
    <lineage>
        <taxon>Bacteria</taxon>
        <taxon>Pseudomonadati</taxon>
        <taxon>Bacteroidota</taxon>
        <taxon>Chitinophagia</taxon>
        <taxon>Chitinophagales</taxon>
        <taxon>Chitinophagaceae</taxon>
        <taxon>Chitinophaga</taxon>
    </lineage>
</organism>
<dbReference type="InterPro" id="IPR036259">
    <property type="entry name" value="MFS_trans_sf"/>
</dbReference>
<dbReference type="GO" id="GO:0005886">
    <property type="term" value="C:plasma membrane"/>
    <property type="evidence" value="ECO:0007669"/>
    <property type="project" value="TreeGrafter"/>
</dbReference>
<evidence type="ECO:0000313" key="4">
    <source>
        <dbReference type="EMBL" id="NSL89826.1"/>
    </source>
</evidence>